<gene>
    <name evidence="1" type="ORF">BDZ94DRAFT_194711</name>
</gene>
<reference evidence="1" key="1">
    <citation type="submission" date="2020-11" db="EMBL/GenBank/DDBJ databases">
        <authorList>
            <consortium name="DOE Joint Genome Institute"/>
            <person name="Ahrendt S."/>
            <person name="Riley R."/>
            <person name="Andreopoulos W."/>
            <person name="Labutti K."/>
            <person name="Pangilinan J."/>
            <person name="Ruiz-Duenas F.J."/>
            <person name="Barrasa J.M."/>
            <person name="Sanchez-Garcia M."/>
            <person name="Camarero S."/>
            <person name="Miyauchi S."/>
            <person name="Serrano A."/>
            <person name="Linde D."/>
            <person name="Babiker R."/>
            <person name="Drula E."/>
            <person name="Ayuso-Fernandez I."/>
            <person name="Pacheco R."/>
            <person name="Padilla G."/>
            <person name="Ferreira P."/>
            <person name="Barriuso J."/>
            <person name="Kellner H."/>
            <person name="Castanera R."/>
            <person name="Alfaro M."/>
            <person name="Ramirez L."/>
            <person name="Pisabarro A.G."/>
            <person name="Kuo A."/>
            <person name="Tritt A."/>
            <person name="Lipzen A."/>
            <person name="He G."/>
            <person name="Yan M."/>
            <person name="Ng V."/>
            <person name="Cullen D."/>
            <person name="Martin F."/>
            <person name="Rosso M.-N."/>
            <person name="Henrissat B."/>
            <person name="Hibbett D."/>
            <person name="Martinez A.T."/>
            <person name="Grigoriev I.V."/>
        </authorList>
    </citation>
    <scope>NUCLEOTIDE SEQUENCE</scope>
    <source>
        <strain evidence="1">CBS 247.69</strain>
    </source>
</reference>
<organism evidence="1 2">
    <name type="scientific">Collybia nuda</name>
    <dbReference type="NCBI Taxonomy" id="64659"/>
    <lineage>
        <taxon>Eukaryota</taxon>
        <taxon>Fungi</taxon>
        <taxon>Dikarya</taxon>
        <taxon>Basidiomycota</taxon>
        <taxon>Agaricomycotina</taxon>
        <taxon>Agaricomycetes</taxon>
        <taxon>Agaricomycetidae</taxon>
        <taxon>Agaricales</taxon>
        <taxon>Tricholomatineae</taxon>
        <taxon>Clitocybaceae</taxon>
        <taxon>Collybia</taxon>
    </lineage>
</organism>
<evidence type="ECO:0000313" key="1">
    <source>
        <dbReference type="EMBL" id="KAF9457676.1"/>
    </source>
</evidence>
<accession>A0A9P5XXU3</accession>
<evidence type="ECO:0000313" key="2">
    <source>
        <dbReference type="Proteomes" id="UP000807353"/>
    </source>
</evidence>
<dbReference type="EMBL" id="MU150362">
    <property type="protein sequence ID" value="KAF9457676.1"/>
    <property type="molecule type" value="Genomic_DNA"/>
</dbReference>
<keyword evidence="2" id="KW-1185">Reference proteome</keyword>
<dbReference type="AlphaFoldDB" id="A0A9P5XXU3"/>
<sequence>MDFGKFISIAPLSPPSSSFSDSIQKIIRSYDCEKANIRGLVTCQTLQPNASITLNNVARLIRRDDESTRHKRRASSGLSRISDNAIITSQLCRNARSASDSIPAARQTSSGYAMFWRCRIYSTPAKLARPLKNGPGLVKAGVIDDRSHTCVGGRR</sequence>
<comment type="caution">
    <text evidence="1">The sequence shown here is derived from an EMBL/GenBank/DDBJ whole genome shotgun (WGS) entry which is preliminary data.</text>
</comment>
<proteinExistence type="predicted"/>
<dbReference type="Proteomes" id="UP000807353">
    <property type="component" value="Unassembled WGS sequence"/>
</dbReference>
<name>A0A9P5XXU3_9AGAR</name>
<protein>
    <submittedName>
        <fullName evidence="1">Uncharacterized protein</fullName>
    </submittedName>
</protein>